<dbReference type="GO" id="GO:0009252">
    <property type="term" value="P:peptidoglycan biosynthetic process"/>
    <property type="evidence" value="ECO:0007669"/>
    <property type="project" value="TreeGrafter"/>
</dbReference>
<evidence type="ECO:0000259" key="12">
    <source>
        <dbReference type="Pfam" id="PF00408"/>
    </source>
</evidence>
<dbReference type="FunFam" id="3.40.120.10:FF:000001">
    <property type="entry name" value="Phosphoglucosamine mutase"/>
    <property type="match status" value="1"/>
</dbReference>
<evidence type="ECO:0000256" key="7">
    <source>
        <dbReference type="ARBA" id="ARBA00066330"/>
    </source>
</evidence>
<evidence type="ECO:0000256" key="9">
    <source>
        <dbReference type="HAMAP-Rule" id="MF_01554"/>
    </source>
</evidence>
<feature type="binding site" evidence="9">
    <location>
        <position position="241"/>
    </location>
    <ligand>
        <name>Mg(2+)</name>
        <dbReference type="ChEBI" id="CHEBI:18420"/>
    </ligand>
</feature>
<feature type="domain" description="Alpha-D-phosphohexomutase alpha/beta/alpha" evidence="13">
    <location>
        <begin position="3"/>
        <end position="133"/>
    </location>
</feature>
<dbReference type="RefSeq" id="WP_038152893.1">
    <property type="nucleotide sequence ID" value="NZ_JRNT01000024.1"/>
</dbReference>
<dbReference type="GO" id="GO:0005829">
    <property type="term" value="C:cytosol"/>
    <property type="evidence" value="ECO:0007669"/>
    <property type="project" value="TreeGrafter"/>
</dbReference>
<dbReference type="FunFam" id="3.40.120.10:FF:000002">
    <property type="entry name" value="Phosphoglucosamine mutase"/>
    <property type="match status" value="1"/>
</dbReference>
<dbReference type="PRINTS" id="PR00509">
    <property type="entry name" value="PGMPMM"/>
</dbReference>
<evidence type="ECO:0000313" key="17">
    <source>
        <dbReference type="Proteomes" id="UP000029628"/>
    </source>
</evidence>
<evidence type="ECO:0000259" key="13">
    <source>
        <dbReference type="Pfam" id="PF02878"/>
    </source>
</evidence>
<dbReference type="AlphaFoldDB" id="A0A096AJA5"/>
<dbReference type="CDD" id="cd05802">
    <property type="entry name" value="GlmM"/>
    <property type="match status" value="1"/>
</dbReference>
<dbReference type="InterPro" id="IPR005845">
    <property type="entry name" value="A-D-PHexomutase_a/b/a-II"/>
</dbReference>
<evidence type="ECO:0000256" key="3">
    <source>
        <dbReference type="ARBA" id="ARBA00022723"/>
    </source>
</evidence>
<evidence type="ECO:0000259" key="14">
    <source>
        <dbReference type="Pfam" id="PF02879"/>
    </source>
</evidence>
<feature type="modified residue" description="Phosphoserine" evidence="9">
    <location>
        <position position="100"/>
    </location>
</feature>
<dbReference type="InterPro" id="IPR036900">
    <property type="entry name" value="A-D-PHexomutase_C_sf"/>
</dbReference>
<dbReference type="NCBIfam" id="NF008139">
    <property type="entry name" value="PRK10887.1"/>
    <property type="match status" value="1"/>
</dbReference>
<feature type="domain" description="Alpha-D-phosphohexomutase alpha/beta/alpha" evidence="15">
    <location>
        <begin position="258"/>
        <end position="370"/>
    </location>
</feature>
<protein>
    <recommendedName>
        <fullName evidence="8 9">Phosphoglucosamine mutase</fullName>
        <ecNumber evidence="7 9">5.4.2.10</ecNumber>
    </recommendedName>
</protein>
<comment type="caution">
    <text evidence="16">The sequence shown here is derived from an EMBL/GenBank/DDBJ whole genome shotgun (WGS) entry which is preliminary data.</text>
</comment>
<evidence type="ECO:0000256" key="11">
    <source>
        <dbReference type="RuleBase" id="RU004327"/>
    </source>
</evidence>
<evidence type="ECO:0000256" key="6">
    <source>
        <dbReference type="ARBA" id="ARBA00050364"/>
    </source>
</evidence>
<reference evidence="16 17" key="1">
    <citation type="submission" date="2014-07" db="EMBL/GenBank/DDBJ databases">
        <authorList>
            <person name="McCorrison J."/>
            <person name="Sanka R."/>
            <person name="Torralba M."/>
            <person name="Gillis M."/>
            <person name="Haft D.H."/>
            <person name="Methe B."/>
            <person name="Sutton G."/>
            <person name="Nelson K.E."/>
        </authorList>
    </citation>
    <scope>NUCLEOTIDE SEQUENCE [LARGE SCALE GENOMIC DNA]</scope>
    <source>
        <strain evidence="16 17">DNF00314</strain>
    </source>
</reference>
<comment type="PTM">
    <text evidence="9">Activated by phosphorylation.</text>
</comment>
<evidence type="ECO:0000256" key="5">
    <source>
        <dbReference type="ARBA" id="ARBA00023235"/>
    </source>
</evidence>
<dbReference type="Pfam" id="PF02878">
    <property type="entry name" value="PGM_PMM_I"/>
    <property type="match status" value="1"/>
</dbReference>
<dbReference type="Pfam" id="PF00408">
    <property type="entry name" value="PGM_PMM_IV"/>
    <property type="match status" value="1"/>
</dbReference>
<comment type="cofactor">
    <cofactor evidence="9">
        <name>Mg(2+)</name>
        <dbReference type="ChEBI" id="CHEBI:18420"/>
    </cofactor>
    <text evidence="9">Binds 1 Mg(2+) ion per subunit.</text>
</comment>
<gene>
    <name evidence="9" type="primary">glmM</name>
    <name evidence="16" type="ORF">HMPREF0872_06640</name>
</gene>
<dbReference type="SUPFAM" id="SSF53738">
    <property type="entry name" value="Phosphoglucomutase, first 3 domains"/>
    <property type="match status" value="3"/>
</dbReference>
<keyword evidence="5 9" id="KW-0413">Isomerase</keyword>
<dbReference type="NCBIfam" id="TIGR01455">
    <property type="entry name" value="glmM"/>
    <property type="match status" value="1"/>
</dbReference>
<dbReference type="GO" id="GO:0006048">
    <property type="term" value="P:UDP-N-acetylglucosamine biosynthetic process"/>
    <property type="evidence" value="ECO:0007669"/>
    <property type="project" value="TreeGrafter"/>
</dbReference>
<dbReference type="EMBL" id="JRNT01000024">
    <property type="protein sequence ID" value="KGF46910.1"/>
    <property type="molecule type" value="Genomic_DNA"/>
</dbReference>
<feature type="binding site" evidence="9">
    <location>
        <position position="245"/>
    </location>
    <ligand>
        <name>Mg(2+)</name>
        <dbReference type="ChEBI" id="CHEBI:18420"/>
    </ligand>
</feature>
<evidence type="ECO:0000256" key="10">
    <source>
        <dbReference type="RuleBase" id="RU004326"/>
    </source>
</evidence>
<dbReference type="Gene3D" id="3.30.310.50">
    <property type="entry name" value="Alpha-D-phosphohexomutase, C-terminal domain"/>
    <property type="match status" value="1"/>
</dbReference>
<keyword evidence="17" id="KW-1185">Reference proteome</keyword>
<dbReference type="PANTHER" id="PTHR42946">
    <property type="entry name" value="PHOSPHOHEXOSE MUTASE"/>
    <property type="match status" value="1"/>
</dbReference>
<dbReference type="Proteomes" id="UP000029628">
    <property type="component" value="Unassembled WGS sequence"/>
</dbReference>
<dbReference type="GO" id="GO:0004615">
    <property type="term" value="F:phosphomannomutase activity"/>
    <property type="evidence" value="ECO:0007669"/>
    <property type="project" value="TreeGrafter"/>
</dbReference>
<evidence type="ECO:0000256" key="1">
    <source>
        <dbReference type="ARBA" id="ARBA00010231"/>
    </source>
</evidence>
<dbReference type="PROSITE" id="PS00710">
    <property type="entry name" value="PGM_PMM"/>
    <property type="match status" value="1"/>
</dbReference>
<evidence type="ECO:0000256" key="8">
    <source>
        <dbReference type="ARBA" id="ARBA00068193"/>
    </source>
</evidence>
<feature type="active site" description="Phosphoserine intermediate" evidence="9">
    <location>
        <position position="100"/>
    </location>
</feature>
<feature type="binding site" evidence="9">
    <location>
        <position position="243"/>
    </location>
    <ligand>
        <name>Mg(2+)</name>
        <dbReference type="ChEBI" id="CHEBI:18420"/>
    </ligand>
</feature>
<dbReference type="InterPro" id="IPR016066">
    <property type="entry name" value="A-D-PHexomutase_CS"/>
</dbReference>
<dbReference type="SUPFAM" id="SSF55957">
    <property type="entry name" value="Phosphoglucomutase, C-terminal domain"/>
    <property type="match status" value="1"/>
</dbReference>
<keyword evidence="4 9" id="KW-0460">Magnesium</keyword>
<dbReference type="PANTHER" id="PTHR42946:SF1">
    <property type="entry name" value="PHOSPHOGLUCOMUTASE (ALPHA-D-GLUCOSE-1,6-BISPHOSPHATE-DEPENDENT)"/>
    <property type="match status" value="1"/>
</dbReference>
<evidence type="ECO:0000259" key="15">
    <source>
        <dbReference type="Pfam" id="PF02880"/>
    </source>
</evidence>
<keyword evidence="3 9" id="KW-0479">Metal-binding</keyword>
<dbReference type="FunFam" id="3.30.310.50:FF:000001">
    <property type="entry name" value="Phosphoglucosamine mutase"/>
    <property type="match status" value="1"/>
</dbReference>
<keyword evidence="2 9" id="KW-0597">Phosphoprotein</keyword>
<sequence>MARLFGTDGVRGVVNEMLTPELAYHLGRAAAMYFSKKRAHPTFLIGRDTRISGGMLECALAAGITSMGGNVVIAGVIPTPGVAYLVRHHEWDAGVVISASHNPFQDNGIKFFNHEGFKLPDAVEDEIEEYCRQSGSNELARPTGAEIGRIEYHMELAHEYADFIVSTVTMSLEGMTIVYDGANGAASVVGPEVLKRLGATVIPIHVNPNGTNINEQCGSTHLESLQETVIAHKADLGIANDGDADRCLFVDEKGQVLDGDQIMLLCALKLKEAGQLHDNMIVSTVMSNIGFHKAAKELGMKTCTTAVGDRYVLERMLEDDYSIGGEQSGHVIFLQYNSTGDGLLTATQLVSIVKEKGKPLSELAGLMTKYPQQLVNVRVATKTGWETNTLIAAAIATGELELGENGRILVRPSGTEPLIRVMAEGTNQEQLNQICNQIAAVIAQEQGLAQDI</sequence>
<proteinExistence type="inferred from homology"/>
<dbReference type="InterPro" id="IPR016055">
    <property type="entry name" value="A-D-PHexomutase_a/b/a-I/II/III"/>
</dbReference>
<dbReference type="Pfam" id="PF02880">
    <property type="entry name" value="PGM_PMM_III"/>
    <property type="match status" value="1"/>
</dbReference>
<dbReference type="GO" id="GO:0008966">
    <property type="term" value="F:phosphoglucosamine mutase activity"/>
    <property type="evidence" value="ECO:0007669"/>
    <property type="project" value="UniProtKB-UniRule"/>
</dbReference>
<dbReference type="GO" id="GO:0000287">
    <property type="term" value="F:magnesium ion binding"/>
    <property type="evidence" value="ECO:0007669"/>
    <property type="project" value="UniProtKB-UniRule"/>
</dbReference>
<comment type="catalytic activity">
    <reaction evidence="6 9 11">
        <text>alpha-D-glucosamine 1-phosphate = D-glucosamine 6-phosphate</text>
        <dbReference type="Rhea" id="RHEA:23424"/>
        <dbReference type="ChEBI" id="CHEBI:58516"/>
        <dbReference type="ChEBI" id="CHEBI:58725"/>
        <dbReference type="EC" id="5.4.2.10"/>
    </reaction>
</comment>
<feature type="domain" description="Alpha-D-phosphohexomutase alpha/beta/alpha" evidence="14">
    <location>
        <begin position="159"/>
        <end position="254"/>
    </location>
</feature>
<dbReference type="eggNOG" id="COG1109">
    <property type="taxonomic scope" value="Bacteria"/>
</dbReference>
<comment type="function">
    <text evidence="9 11">Catalyzes the conversion of glucosamine-6-phosphate to glucosamine-1-phosphate.</text>
</comment>
<dbReference type="InterPro" id="IPR005841">
    <property type="entry name" value="Alpha-D-phosphohexomutase_SF"/>
</dbReference>
<dbReference type="InterPro" id="IPR005843">
    <property type="entry name" value="A-D-PHexomutase_C"/>
</dbReference>
<dbReference type="InterPro" id="IPR006352">
    <property type="entry name" value="GlmM_bact"/>
</dbReference>
<dbReference type="InterPro" id="IPR050060">
    <property type="entry name" value="Phosphoglucosamine_mutase"/>
</dbReference>
<organism evidence="16 17">
    <name type="scientific">Veillonella montpellierensis DNF00314</name>
    <dbReference type="NCBI Taxonomy" id="1401067"/>
    <lineage>
        <taxon>Bacteria</taxon>
        <taxon>Bacillati</taxon>
        <taxon>Bacillota</taxon>
        <taxon>Negativicutes</taxon>
        <taxon>Veillonellales</taxon>
        <taxon>Veillonellaceae</taxon>
        <taxon>Veillonella</taxon>
    </lineage>
</organism>
<dbReference type="Gene3D" id="3.40.120.10">
    <property type="entry name" value="Alpha-D-Glucose-1,6-Bisphosphate, subunit A, domain 3"/>
    <property type="match status" value="3"/>
</dbReference>
<feature type="binding site" description="via phosphate group" evidence="9">
    <location>
        <position position="100"/>
    </location>
    <ligand>
        <name>Mg(2+)</name>
        <dbReference type="ChEBI" id="CHEBI:18420"/>
    </ligand>
</feature>
<dbReference type="HAMAP" id="MF_01554_B">
    <property type="entry name" value="GlmM_B"/>
    <property type="match status" value="1"/>
</dbReference>
<dbReference type="EC" id="5.4.2.10" evidence="7 9"/>
<dbReference type="GO" id="GO:0005975">
    <property type="term" value="P:carbohydrate metabolic process"/>
    <property type="evidence" value="ECO:0007669"/>
    <property type="project" value="InterPro"/>
</dbReference>
<name>A0A096AJA5_9FIRM</name>
<accession>A0A096AJA5</accession>
<dbReference type="InterPro" id="IPR005846">
    <property type="entry name" value="A-D-PHexomutase_a/b/a-III"/>
</dbReference>
<dbReference type="Pfam" id="PF02879">
    <property type="entry name" value="PGM_PMM_II"/>
    <property type="match status" value="1"/>
</dbReference>
<evidence type="ECO:0000256" key="4">
    <source>
        <dbReference type="ARBA" id="ARBA00022842"/>
    </source>
</evidence>
<evidence type="ECO:0000313" key="16">
    <source>
        <dbReference type="EMBL" id="KGF46910.1"/>
    </source>
</evidence>
<evidence type="ECO:0000256" key="2">
    <source>
        <dbReference type="ARBA" id="ARBA00022553"/>
    </source>
</evidence>
<comment type="similarity">
    <text evidence="1 9 10">Belongs to the phosphohexose mutase family.</text>
</comment>
<feature type="domain" description="Alpha-D-phosphohexomutase C-terminal" evidence="12">
    <location>
        <begin position="374"/>
        <end position="440"/>
    </location>
</feature>
<dbReference type="InterPro" id="IPR005844">
    <property type="entry name" value="A-D-PHexomutase_a/b/a-I"/>
</dbReference>